<name>A0A397S6V7_9GLOM</name>
<gene>
    <name evidence="1" type="ORF">C1645_840068</name>
</gene>
<dbReference type="OrthoDB" id="2307203at2759"/>
<dbReference type="InterPro" id="IPR032675">
    <property type="entry name" value="LRR_dom_sf"/>
</dbReference>
<dbReference type="AlphaFoldDB" id="A0A397S6V7"/>
<comment type="caution">
    <text evidence="1">The sequence shown here is derived from an EMBL/GenBank/DDBJ whole genome shotgun (WGS) entry which is preliminary data.</text>
</comment>
<dbReference type="EMBL" id="QKYT01001173">
    <property type="protein sequence ID" value="RIA79727.1"/>
    <property type="molecule type" value="Genomic_DNA"/>
</dbReference>
<evidence type="ECO:0008006" key="3">
    <source>
        <dbReference type="Google" id="ProtNLM"/>
    </source>
</evidence>
<evidence type="ECO:0000313" key="2">
    <source>
        <dbReference type="Proteomes" id="UP000265703"/>
    </source>
</evidence>
<accession>A0A397S6V7</accession>
<sequence>MIKLNNDILLIIFQEFQYDLKTLYSCLLINKICCETTIPILWKNPWILKKEKEKLLFQVIISHLSDDSRNNLNKSIKILTYQKPLFDYIKFCRHLNFEKIIKIIDIHIPSEKQNLSIKNEIFNLFINENTKFTHLYLPYQFDYQIHLIPGAKCCFSEIEFLSCGTKINVNILDGLAGICKSIKELELLMEEHNGNDNYGIVRLIESQKKLVKISLYGSYADKSFREALKNSLIKHADSIQYFKTNNQPTTNILSYFKNLKILKLTNNYQSKWNCLKDLSLPLLQILNARYVPINALSSLIENTSDQLIEIKIGYIIHDEIENKRIIQAIYQHCPNLRYLQLFVRNSNIREFEKLLIKCQYLKGLYIIINDISYDWNNLFEILAKSSPPSLFKFKFNLCYTYYIKLESLKLFFDSWRGRHPMLLQIYYLKGVEDLMENYKSEGIIKKYDNWLHGKVFEWP</sequence>
<dbReference type="Gene3D" id="3.80.10.10">
    <property type="entry name" value="Ribonuclease Inhibitor"/>
    <property type="match status" value="1"/>
</dbReference>
<proteinExistence type="predicted"/>
<reference evidence="1 2" key="1">
    <citation type="submission" date="2018-06" db="EMBL/GenBank/DDBJ databases">
        <title>Comparative genomics reveals the genomic features of Rhizophagus irregularis, R. cerebriforme, R. diaphanum and Gigaspora rosea, and their symbiotic lifestyle signature.</title>
        <authorList>
            <person name="Morin E."/>
            <person name="San Clemente H."/>
            <person name="Chen E.C.H."/>
            <person name="De La Providencia I."/>
            <person name="Hainaut M."/>
            <person name="Kuo A."/>
            <person name="Kohler A."/>
            <person name="Murat C."/>
            <person name="Tang N."/>
            <person name="Roy S."/>
            <person name="Loubradou J."/>
            <person name="Henrissat B."/>
            <person name="Grigoriev I.V."/>
            <person name="Corradi N."/>
            <person name="Roux C."/>
            <person name="Martin F.M."/>
        </authorList>
    </citation>
    <scope>NUCLEOTIDE SEQUENCE [LARGE SCALE GENOMIC DNA]</scope>
    <source>
        <strain evidence="1 2">DAOM 227022</strain>
    </source>
</reference>
<organism evidence="1 2">
    <name type="scientific">Glomus cerebriforme</name>
    <dbReference type="NCBI Taxonomy" id="658196"/>
    <lineage>
        <taxon>Eukaryota</taxon>
        <taxon>Fungi</taxon>
        <taxon>Fungi incertae sedis</taxon>
        <taxon>Mucoromycota</taxon>
        <taxon>Glomeromycotina</taxon>
        <taxon>Glomeromycetes</taxon>
        <taxon>Glomerales</taxon>
        <taxon>Glomeraceae</taxon>
        <taxon>Glomus</taxon>
    </lineage>
</organism>
<dbReference type="Proteomes" id="UP000265703">
    <property type="component" value="Unassembled WGS sequence"/>
</dbReference>
<evidence type="ECO:0000313" key="1">
    <source>
        <dbReference type="EMBL" id="RIA79727.1"/>
    </source>
</evidence>
<protein>
    <recommendedName>
        <fullName evidence="3">F-box domain-containing protein</fullName>
    </recommendedName>
</protein>
<keyword evidence="2" id="KW-1185">Reference proteome</keyword>
<dbReference type="SUPFAM" id="SSF52047">
    <property type="entry name" value="RNI-like"/>
    <property type="match status" value="1"/>
</dbReference>